<keyword evidence="1 4" id="KW-0418">Kinase</keyword>
<dbReference type="Gene3D" id="3.30.1330.10">
    <property type="entry name" value="PurM-like, N-terminal domain"/>
    <property type="match status" value="1"/>
</dbReference>
<feature type="binding site" evidence="1">
    <location>
        <position position="48"/>
    </location>
    <ligand>
        <name>Mg(2+)</name>
        <dbReference type="ChEBI" id="CHEBI:18420"/>
        <label>4</label>
    </ligand>
</feature>
<evidence type="ECO:0000259" key="2">
    <source>
        <dbReference type="Pfam" id="PF00586"/>
    </source>
</evidence>
<feature type="binding site" evidence="1">
    <location>
        <position position="34"/>
    </location>
    <ligand>
        <name>Mg(2+)</name>
        <dbReference type="ChEBI" id="CHEBI:18420"/>
        <label>4</label>
    </ligand>
</feature>
<reference evidence="4 5" key="1">
    <citation type="submission" date="2018-09" db="EMBL/GenBank/DDBJ databases">
        <title>Isolation, diversity and antifungal activity of actinobacteria from wheat.</title>
        <authorList>
            <person name="Han C."/>
        </authorList>
    </citation>
    <scope>NUCLEOTIDE SEQUENCE [LARGE SCALE GENOMIC DNA]</scope>
    <source>
        <strain evidence="4 5">NEAU-YY265</strain>
    </source>
</reference>
<keyword evidence="1" id="KW-0460">Magnesium</keyword>
<comment type="catalytic activity">
    <reaction evidence="1">
        <text>thiamine phosphate + ATP = thiamine diphosphate + ADP</text>
        <dbReference type="Rhea" id="RHEA:15913"/>
        <dbReference type="ChEBI" id="CHEBI:30616"/>
        <dbReference type="ChEBI" id="CHEBI:37575"/>
        <dbReference type="ChEBI" id="CHEBI:58937"/>
        <dbReference type="ChEBI" id="CHEBI:456216"/>
        <dbReference type="EC" id="2.7.4.16"/>
    </reaction>
</comment>
<dbReference type="EC" id="2.7.4.16" evidence="1"/>
<dbReference type="GO" id="GO:0009030">
    <property type="term" value="F:thiamine-phosphate kinase activity"/>
    <property type="evidence" value="ECO:0007669"/>
    <property type="project" value="UniProtKB-UniRule"/>
</dbReference>
<dbReference type="SUPFAM" id="SSF55326">
    <property type="entry name" value="PurM N-terminal domain-like"/>
    <property type="match status" value="1"/>
</dbReference>
<sequence>MPDSVGDLGEFGLIGAVTARLPQGPVVLLGPGDDSAVVAAPDGRVVVTTDLLVENRHFRRDWSDAADVGHKAAAQNLSDIEAMGARPTSLVVGLGVPAELPASWAVELSAGLGEEAALVGASVVGGDVVRSPLVVVSVTALGTLAGGAPVTRSGARPGDVVAVCGRLGWAEAGYQVLSRGFRTPRAVVEAHRRPQVPYGAGVEAASLGATAMCDVSDGLLGDLGHVAAASGVAIDVDPSHLTVAGPLREVASALGADPLAWVLTGGDDNALVATFPAGLELPERWTVIGSVSAGSGVTVGGAEYDGPAGHDHFAGS</sequence>
<dbReference type="InterPro" id="IPR036921">
    <property type="entry name" value="PurM-like_N_sf"/>
</dbReference>
<comment type="pathway">
    <text evidence="1">Cofactor biosynthesis; thiamine diphosphate biosynthesis; thiamine diphosphate from thiamine phosphate: step 1/1.</text>
</comment>
<feature type="binding site" evidence="1">
    <location>
        <position position="214"/>
    </location>
    <ligand>
        <name>Mg(2+)</name>
        <dbReference type="ChEBI" id="CHEBI:18420"/>
        <label>3</label>
    </ligand>
</feature>
<name>A0A418KJC4_9ACTN</name>
<keyword evidence="1" id="KW-0067">ATP-binding</keyword>
<evidence type="ECO:0000313" key="5">
    <source>
        <dbReference type="Proteomes" id="UP000284057"/>
    </source>
</evidence>
<dbReference type="GO" id="GO:0009229">
    <property type="term" value="P:thiamine diphosphate biosynthetic process"/>
    <property type="evidence" value="ECO:0007669"/>
    <property type="project" value="UniProtKB-UniRule"/>
</dbReference>
<feature type="binding site" evidence="1">
    <location>
        <position position="267"/>
    </location>
    <ligand>
        <name>substrate</name>
    </ligand>
</feature>
<dbReference type="RefSeq" id="WP_119662346.1">
    <property type="nucleotide sequence ID" value="NZ_QUAL01000344.1"/>
</dbReference>
<feature type="binding site" evidence="1">
    <location>
        <position position="217"/>
    </location>
    <ligand>
        <name>Mg(2+)</name>
        <dbReference type="ChEBI" id="CHEBI:18420"/>
        <label>5</label>
    </ligand>
</feature>
<feature type="binding site" evidence="1">
    <location>
        <position position="34"/>
    </location>
    <ligand>
        <name>Mg(2+)</name>
        <dbReference type="ChEBI" id="CHEBI:18420"/>
        <label>3</label>
    </ligand>
</feature>
<dbReference type="AlphaFoldDB" id="A0A418KJC4"/>
<dbReference type="PIRSF" id="PIRSF005303">
    <property type="entry name" value="Thiam_monoph_kin"/>
    <property type="match status" value="1"/>
</dbReference>
<evidence type="ECO:0000256" key="1">
    <source>
        <dbReference type="HAMAP-Rule" id="MF_02128"/>
    </source>
</evidence>
<feature type="binding site" evidence="1">
    <location>
        <position position="79"/>
    </location>
    <ligand>
        <name>Mg(2+)</name>
        <dbReference type="ChEBI" id="CHEBI:18420"/>
        <label>2</label>
    </ligand>
</feature>
<dbReference type="InterPro" id="IPR010918">
    <property type="entry name" value="PurM-like_C_dom"/>
</dbReference>
<dbReference type="NCBIfam" id="NF004351">
    <property type="entry name" value="PRK05731.1-4"/>
    <property type="match status" value="1"/>
</dbReference>
<dbReference type="CDD" id="cd02194">
    <property type="entry name" value="ThiL"/>
    <property type="match status" value="1"/>
</dbReference>
<dbReference type="SUPFAM" id="SSF56042">
    <property type="entry name" value="PurM C-terminal domain-like"/>
    <property type="match status" value="1"/>
</dbReference>
<proteinExistence type="inferred from homology"/>
<feature type="binding site" evidence="1">
    <location>
        <position position="57"/>
    </location>
    <ligand>
        <name>substrate</name>
    </ligand>
</feature>
<comment type="similarity">
    <text evidence="1">Belongs to the thiamine-monophosphate kinase family.</text>
</comment>
<gene>
    <name evidence="1" type="primary">thiL</name>
    <name evidence="4" type="ORF">DY240_24560</name>
</gene>
<feature type="binding site" evidence="1">
    <location>
        <position position="79"/>
    </location>
    <ligand>
        <name>Mg(2+)</name>
        <dbReference type="ChEBI" id="CHEBI:18420"/>
        <label>3</label>
    </ligand>
</feature>
<comment type="function">
    <text evidence="1">Catalyzes the ATP-dependent phosphorylation of thiamine-monophosphate (TMP) to form thiamine-pyrophosphate (TPP), the active form of vitamin B1.</text>
</comment>
<dbReference type="EMBL" id="QUAL01000344">
    <property type="protein sequence ID" value="RIQ14480.1"/>
    <property type="molecule type" value="Genomic_DNA"/>
</dbReference>
<dbReference type="InterPro" id="IPR006283">
    <property type="entry name" value="ThiL-like"/>
</dbReference>
<dbReference type="NCBIfam" id="TIGR01379">
    <property type="entry name" value="thiL"/>
    <property type="match status" value="1"/>
</dbReference>
<dbReference type="GO" id="GO:0009228">
    <property type="term" value="P:thiamine biosynthetic process"/>
    <property type="evidence" value="ECO:0007669"/>
    <property type="project" value="UniProtKB-KW"/>
</dbReference>
<dbReference type="OrthoDB" id="9802811at2"/>
<keyword evidence="1" id="KW-0547">Nucleotide-binding</keyword>
<dbReference type="HAMAP" id="MF_02128">
    <property type="entry name" value="TMP_kinase"/>
    <property type="match status" value="1"/>
</dbReference>
<organism evidence="4 5">
    <name type="scientific">Jiangella rhizosphaerae</name>
    <dbReference type="NCBI Taxonomy" id="2293569"/>
    <lineage>
        <taxon>Bacteria</taxon>
        <taxon>Bacillati</taxon>
        <taxon>Actinomycetota</taxon>
        <taxon>Actinomycetes</taxon>
        <taxon>Jiangellales</taxon>
        <taxon>Jiangellaceae</taxon>
        <taxon>Jiangella</taxon>
    </lineage>
</organism>
<dbReference type="UniPathway" id="UPA00060">
    <property type="reaction ID" value="UER00142"/>
</dbReference>
<comment type="caution">
    <text evidence="1">Lacks conserved residue(s) required for the propagation of feature annotation.</text>
</comment>
<dbReference type="PANTHER" id="PTHR30270:SF0">
    <property type="entry name" value="THIAMINE-MONOPHOSPHATE KINASE"/>
    <property type="match status" value="1"/>
</dbReference>
<feature type="binding site" evidence="1">
    <location>
        <begin position="126"/>
        <end position="127"/>
    </location>
    <ligand>
        <name>ATP</name>
        <dbReference type="ChEBI" id="CHEBI:30616"/>
    </ligand>
</feature>
<feature type="binding site" evidence="1">
    <location>
        <position position="50"/>
    </location>
    <ligand>
        <name>Mg(2+)</name>
        <dbReference type="ChEBI" id="CHEBI:18420"/>
        <label>1</label>
    </ligand>
</feature>
<feature type="domain" description="PurM-like C-terminal" evidence="3">
    <location>
        <begin position="156"/>
        <end position="295"/>
    </location>
</feature>
<keyword evidence="1 4" id="KW-0808">Transferase</keyword>
<dbReference type="PANTHER" id="PTHR30270">
    <property type="entry name" value="THIAMINE-MONOPHOSPHATE KINASE"/>
    <property type="match status" value="1"/>
</dbReference>
<dbReference type="Pfam" id="PF00586">
    <property type="entry name" value="AIRS"/>
    <property type="match status" value="1"/>
</dbReference>
<dbReference type="Proteomes" id="UP000284057">
    <property type="component" value="Unassembled WGS sequence"/>
</dbReference>
<feature type="domain" description="PurM-like N-terminal" evidence="2">
    <location>
        <begin position="32"/>
        <end position="143"/>
    </location>
</feature>
<feature type="binding site" evidence="1">
    <location>
        <position position="152"/>
    </location>
    <ligand>
        <name>ATP</name>
        <dbReference type="ChEBI" id="CHEBI:30616"/>
    </ligand>
</feature>
<feature type="binding site" evidence="1">
    <location>
        <position position="49"/>
    </location>
    <ligand>
        <name>Mg(2+)</name>
        <dbReference type="ChEBI" id="CHEBI:18420"/>
        <label>1</label>
    </ligand>
</feature>
<dbReference type="GO" id="GO:0005524">
    <property type="term" value="F:ATP binding"/>
    <property type="evidence" value="ECO:0007669"/>
    <property type="project" value="UniProtKB-UniRule"/>
</dbReference>
<dbReference type="Pfam" id="PF02769">
    <property type="entry name" value="AIRS_C"/>
    <property type="match status" value="1"/>
</dbReference>
<keyword evidence="1" id="KW-0479">Metal-binding</keyword>
<comment type="caution">
    <text evidence="4">The sequence shown here is derived from an EMBL/GenBank/DDBJ whole genome shotgun (WGS) entry which is preliminary data.</text>
</comment>
<dbReference type="InterPro" id="IPR036676">
    <property type="entry name" value="PurM-like_C_sf"/>
</dbReference>
<feature type="binding site" evidence="1">
    <location>
        <position position="127"/>
    </location>
    <ligand>
        <name>Mg(2+)</name>
        <dbReference type="ChEBI" id="CHEBI:18420"/>
        <label>1</label>
    </ligand>
</feature>
<feature type="binding site" evidence="1">
    <location>
        <position position="50"/>
    </location>
    <ligand>
        <name>Mg(2+)</name>
        <dbReference type="ChEBI" id="CHEBI:18420"/>
        <label>2</label>
    </ligand>
</feature>
<accession>A0A418KJC4</accession>
<dbReference type="GO" id="GO:0000287">
    <property type="term" value="F:magnesium ion binding"/>
    <property type="evidence" value="ECO:0007669"/>
    <property type="project" value="UniProtKB-UniRule"/>
</dbReference>
<feature type="binding site" evidence="1">
    <location>
        <position position="216"/>
    </location>
    <ligand>
        <name>ATP</name>
        <dbReference type="ChEBI" id="CHEBI:30616"/>
    </ligand>
</feature>
<protein>
    <recommendedName>
        <fullName evidence="1">Thiamine-monophosphate kinase</fullName>
        <shortName evidence="1">TMP kinase</shortName>
        <shortName evidence="1">Thiamine-phosphate kinase</shortName>
        <ecNumber evidence="1">2.7.4.16</ecNumber>
    </recommendedName>
</protein>
<keyword evidence="5" id="KW-1185">Reference proteome</keyword>
<dbReference type="Gene3D" id="3.90.650.10">
    <property type="entry name" value="PurM-like C-terminal domain"/>
    <property type="match status" value="1"/>
</dbReference>
<feature type="binding site" evidence="1">
    <location>
        <position position="79"/>
    </location>
    <ligand>
        <name>Mg(2+)</name>
        <dbReference type="ChEBI" id="CHEBI:18420"/>
        <label>4</label>
    </ligand>
</feature>
<keyword evidence="1" id="KW-0784">Thiamine biosynthesis</keyword>
<dbReference type="InterPro" id="IPR016188">
    <property type="entry name" value="PurM-like_N"/>
</dbReference>
<comment type="miscellaneous">
    <text evidence="1">Reaction mechanism of ThiL seems to utilize a direct, inline transfer of the gamma-phosphate of ATP to TMP rather than a phosphorylated enzyme intermediate.</text>
</comment>
<evidence type="ECO:0000259" key="3">
    <source>
        <dbReference type="Pfam" id="PF02769"/>
    </source>
</evidence>
<evidence type="ECO:0000313" key="4">
    <source>
        <dbReference type="EMBL" id="RIQ14480.1"/>
    </source>
</evidence>